<reference evidence="2" key="2">
    <citation type="submission" date="2010-03" db="EMBL/GenBank/DDBJ databases">
        <authorList>
            <person name="Pajon A."/>
        </authorList>
    </citation>
    <scope>NUCLEOTIDE SEQUENCE</scope>
    <source>
        <strain evidence="2">Type strain: 18P13</strain>
    </source>
</reference>
<reference evidence="2" key="1">
    <citation type="submission" date="2010-03" db="EMBL/GenBank/DDBJ databases">
        <title>The genome sequence of Ruminococcus sp. 18P13.</title>
        <authorList>
            <consortium name="metaHIT consortium -- http://www.metahit.eu/"/>
            <person name="Pajon A."/>
            <person name="Turner K."/>
            <person name="Parkhill J."/>
            <person name="Bernalier A."/>
        </authorList>
    </citation>
    <scope>NUCLEOTIDE SEQUENCE [LARGE SCALE GENOMIC DNA]</scope>
    <source>
        <strain evidence="2">Type strain: 18P13</strain>
    </source>
</reference>
<sequence>MATVVTYKYIKQKPDIMTYIRRADQALASLGFTEHSFPHVEKVAEVAAMILTELGYDQRTAELARIAGIMHDIGNVINRTDHAQSGAVMAFRLLDKLSMPAEEICSIVSAIGNHDEATAQPLDPISAALIIADKTDVRRSRVRNADLLTFDIHDRVNYAVEHADLTFSPDKSTLLLDLQIDTKLSSVLEYFEIFLERMLLCKRACTFLNVRFSMLVNGTSVL</sequence>
<keyword evidence="3" id="KW-1185">Reference proteome</keyword>
<dbReference type="PATRIC" id="fig|213810.4.peg.376"/>
<dbReference type="KEGG" id="rch:RUM_04690"/>
<feature type="domain" description="HD/PDEase" evidence="1">
    <location>
        <begin position="32"/>
        <end position="147"/>
    </location>
</feature>
<dbReference type="InterPro" id="IPR003607">
    <property type="entry name" value="HD/PDEase_dom"/>
</dbReference>
<dbReference type="CDD" id="cd00077">
    <property type="entry name" value="HDc"/>
    <property type="match status" value="1"/>
</dbReference>
<accession>D4LAQ4</accession>
<dbReference type="BioCyc" id="RCHA213810:RUM_RS02270-MONOMER"/>
<dbReference type="AlphaFoldDB" id="D4LAQ4"/>
<dbReference type="Proteomes" id="UP000007054">
    <property type="component" value="Chromosome"/>
</dbReference>
<name>D4LAQ4_RUMC1</name>
<dbReference type="InterPro" id="IPR006674">
    <property type="entry name" value="HD_domain"/>
</dbReference>
<dbReference type="STRING" id="213810.RUM_04690"/>
<organism evidence="2 3">
    <name type="scientific">Ruminococcus champanellensis (strain DSM 18848 / JCM 17042 / KCTC 15320 / 18P13)</name>
    <dbReference type="NCBI Taxonomy" id="213810"/>
    <lineage>
        <taxon>Bacteria</taxon>
        <taxon>Bacillati</taxon>
        <taxon>Bacillota</taxon>
        <taxon>Clostridia</taxon>
        <taxon>Eubacteriales</taxon>
        <taxon>Oscillospiraceae</taxon>
        <taxon>Ruminococcus</taxon>
    </lineage>
</organism>
<evidence type="ECO:0000313" key="3">
    <source>
        <dbReference type="Proteomes" id="UP000007054"/>
    </source>
</evidence>
<dbReference type="EMBL" id="FP929052">
    <property type="protein sequence ID" value="CBL16699.1"/>
    <property type="molecule type" value="Genomic_DNA"/>
</dbReference>
<dbReference type="GeneID" id="83155295"/>
<dbReference type="RefSeq" id="WP_015557606.1">
    <property type="nucleotide sequence ID" value="NC_021039.1"/>
</dbReference>
<dbReference type="Gene3D" id="1.10.3210.10">
    <property type="entry name" value="Hypothetical protein af1432"/>
    <property type="match status" value="1"/>
</dbReference>
<proteinExistence type="predicted"/>
<dbReference type="HOGENOM" id="CLU_081221_0_0_9"/>
<evidence type="ECO:0000313" key="2">
    <source>
        <dbReference type="EMBL" id="CBL16699.1"/>
    </source>
</evidence>
<gene>
    <name evidence="2" type="ordered locus">RUM_04690</name>
</gene>
<dbReference type="SUPFAM" id="SSF109604">
    <property type="entry name" value="HD-domain/PDEase-like"/>
    <property type="match status" value="1"/>
</dbReference>
<dbReference type="SMART" id="SM00471">
    <property type="entry name" value="HDc"/>
    <property type="match status" value="1"/>
</dbReference>
<evidence type="ECO:0000259" key="1">
    <source>
        <dbReference type="SMART" id="SM00471"/>
    </source>
</evidence>
<protein>
    <submittedName>
        <fullName evidence="2">Uncharacterized conserved protein</fullName>
    </submittedName>
</protein>
<dbReference type="Pfam" id="PF01966">
    <property type="entry name" value="HD"/>
    <property type="match status" value="1"/>
</dbReference>